<evidence type="ECO:0000256" key="1">
    <source>
        <dbReference type="SAM" id="MobiDB-lite"/>
    </source>
</evidence>
<feature type="compositionally biased region" description="Basic and acidic residues" evidence="1">
    <location>
        <begin position="184"/>
        <end position="197"/>
    </location>
</feature>
<proteinExistence type="predicted"/>
<sequence length="444" mass="50906">MTYQEVNVAENEVSAINPVTTTGKVVTTANVDISTVSVLITINTATPTTPPTTTTKDDMALAETLMEIKSAKPKARGVVIKEPSKITRISAAQQQIQEEAQGSRDKALRAQEIRNKPPTQTQKRTTMCSYLKNMAGYKHNLLRHKSFDGTQKLFNKTLKRINTFVPIDTEKVEGSKAKVTGSETRVKESSKRAGEELDRKSIKKQKVEDATKQVELKECFKIIPFDEDAINTIPLATKQAPIVDYKITKDKINIYYHITKADESTQDYMTFKDMLKMFNRKDLEVLYRIVKDRPLTQGLLDAYGYNTIEKYLSWNYFPITDNESKDMVTTGKRNTDKDCIVDSKSAMAKELEKEVPDVNTFPYERMDWSNRSSLLARSSSETLDEPPKDHGFHSCRISDQDRRLVLLEVLVFSTERDEGKHYNRIDYTNKESPPKEVWREYWHQ</sequence>
<evidence type="ECO:0000313" key="2">
    <source>
        <dbReference type="EMBL" id="GEU61018.1"/>
    </source>
</evidence>
<dbReference type="AlphaFoldDB" id="A0A6L2LH91"/>
<reference evidence="2" key="1">
    <citation type="journal article" date="2019" name="Sci. Rep.">
        <title>Draft genome of Tanacetum cinerariifolium, the natural source of mosquito coil.</title>
        <authorList>
            <person name="Yamashiro T."/>
            <person name="Shiraishi A."/>
            <person name="Satake H."/>
            <person name="Nakayama K."/>
        </authorList>
    </citation>
    <scope>NUCLEOTIDE SEQUENCE</scope>
</reference>
<comment type="caution">
    <text evidence="2">The sequence shown here is derived from an EMBL/GenBank/DDBJ whole genome shotgun (WGS) entry which is preliminary data.</text>
</comment>
<name>A0A6L2LH91_TANCI</name>
<dbReference type="EMBL" id="BKCJ010004434">
    <property type="protein sequence ID" value="GEU61018.1"/>
    <property type="molecule type" value="Genomic_DNA"/>
</dbReference>
<feature type="region of interest" description="Disordered" evidence="1">
    <location>
        <begin position="175"/>
        <end position="197"/>
    </location>
</feature>
<protein>
    <submittedName>
        <fullName evidence="2">Mediator of RNA polymerase II transcription subunit 27</fullName>
    </submittedName>
</protein>
<gene>
    <name evidence="2" type="ORF">Tci_032996</name>
</gene>
<accession>A0A6L2LH91</accession>
<organism evidence="2">
    <name type="scientific">Tanacetum cinerariifolium</name>
    <name type="common">Dalmatian daisy</name>
    <name type="synonym">Chrysanthemum cinerariifolium</name>
    <dbReference type="NCBI Taxonomy" id="118510"/>
    <lineage>
        <taxon>Eukaryota</taxon>
        <taxon>Viridiplantae</taxon>
        <taxon>Streptophyta</taxon>
        <taxon>Embryophyta</taxon>
        <taxon>Tracheophyta</taxon>
        <taxon>Spermatophyta</taxon>
        <taxon>Magnoliopsida</taxon>
        <taxon>eudicotyledons</taxon>
        <taxon>Gunneridae</taxon>
        <taxon>Pentapetalae</taxon>
        <taxon>asterids</taxon>
        <taxon>campanulids</taxon>
        <taxon>Asterales</taxon>
        <taxon>Asteraceae</taxon>
        <taxon>Asteroideae</taxon>
        <taxon>Anthemideae</taxon>
        <taxon>Anthemidinae</taxon>
        <taxon>Tanacetum</taxon>
    </lineage>
</organism>